<keyword evidence="3" id="KW-1185">Reference proteome</keyword>
<dbReference type="InterPro" id="IPR049916">
    <property type="entry name" value="WDR72-like"/>
</dbReference>
<reference evidence="4" key="1">
    <citation type="submission" date="2022-11" db="UniProtKB">
        <authorList>
            <consortium name="WormBaseParasite"/>
        </authorList>
    </citation>
    <scope>IDENTIFICATION</scope>
</reference>
<evidence type="ECO:0000256" key="1">
    <source>
        <dbReference type="PROSITE-ProRule" id="PRU00221"/>
    </source>
</evidence>
<dbReference type="Pfam" id="PF00400">
    <property type="entry name" value="WD40"/>
    <property type="match status" value="3"/>
</dbReference>
<dbReference type="SMART" id="SM00320">
    <property type="entry name" value="WD40"/>
    <property type="match status" value="6"/>
</dbReference>
<evidence type="ECO:0000313" key="4">
    <source>
        <dbReference type="WBParaSite" id="ACRNAN_Path_517.g1958.t1"/>
    </source>
</evidence>
<feature type="compositionally biased region" description="Polar residues" evidence="2">
    <location>
        <begin position="981"/>
        <end position="997"/>
    </location>
</feature>
<organism evidence="3 4">
    <name type="scientific">Acrobeloides nanus</name>
    <dbReference type="NCBI Taxonomy" id="290746"/>
    <lineage>
        <taxon>Eukaryota</taxon>
        <taxon>Metazoa</taxon>
        <taxon>Ecdysozoa</taxon>
        <taxon>Nematoda</taxon>
        <taxon>Chromadorea</taxon>
        <taxon>Rhabditida</taxon>
        <taxon>Tylenchina</taxon>
        <taxon>Cephalobomorpha</taxon>
        <taxon>Cephaloboidea</taxon>
        <taxon>Cephalobidae</taxon>
        <taxon>Acrobeloides</taxon>
    </lineage>
</organism>
<dbReference type="InterPro" id="IPR001680">
    <property type="entry name" value="WD40_rpt"/>
</dbReference>
<dbReference type="InterPro" id="IPR011047">
    <property type="entry name" value="Quinoprotein_ADH-like_sf"/>
</dbReference>
<dbReference type="InterPro" id="IPR036322">
    <property type="entry name" value="WD40_repeat_dom_sf"/>
</dbReference>
<dbReference type="Gene3D" id="2.130.10.10">
    <property type="entry name" value="YVTN repeat-like/Quinoprotein amine dehydrogenase"/>
    <property type="match status" value="3"/>
</dbReference>
<protein>
    <submittedName>
        <fullName evidence="4">WD repeat-containing protein 7</fullName>
    </submittedName>
</protein>
<dbReference type="Proteomes" id="UP000887540">
    <property type="component" value="Unplaced"/>
</dbReference>
<evidence type="ECO:0000313" key="3">
    <source>
        <dbReference type="Proteomes" id="UP000887540"/>
    </source>
</evidence>
<dbReference type="SUPFAM" id="SSF50998">
    <property type="entry name" value="Quinoprotein alcohol dehydrogenase-like"/>
    <property type="match status" value="1"/>
</dbReference>
<dbReference type="WBParaSite" id="ACRNAN_Path_517.g1958.t1">
    <property type="protein sequence ID" value="ACRNAN_Path_517.g1958.t1"/>
    <property type="gene ID" value="ACRNAN_Path_517.g1958"/>
</dbReference>
<dbReference type="PANTHER" id="PTHR44099:SF4">
    <property type="entry name" value="RABCONNECTIN-3B, ISOFORM A"/>
    <property type="match status" value="1"/>
</dbReference>
<sequence>MIVTGSLDGQVIQWTVDERNGLIQPHMMMIAHETAITCISGTSLGVNATRYITCSLDGQVCLWDSVDGRAVDSVRHSYVHRKIVPYSYSVSSHHIQTRLFCIGDYAEIIVMDSQDLNIIFTLSSRVEPDWISALTIVHPPDKHDVVIGVSISGMIKLWSLNDIDKKDASSIIYEDESKIIAVRNVQTISCSNLNTRMMLVISPSSWQIVDPSNLNQLIISECSIEAVHGIIIDIDKVAIGFVDSTIVLFQLPRNKLTGKQVIEKFGDHPKNVGNIEHPFVFALLKGVPTTPLTPLSSCVSFYFDTRLIDGHLRRVAYRADHQGKVDIWHIPRKFDPLVEEFLRSKRPVIYDPSMKHSFEEIWPRLHPPPPSIADLEDNLKTTATAFLGNQGKLLLGREDGSIVMMYACHAIMSQLLDWTSTDPFQHRILLGHSAAVTCFLYPFEESTRYDPQLFLSGGMDFTVIVWNIMTGARVYRFCCQGGPILKMLVPPDNCTPWVLHTVCAIASDNSAALLSLKENKCVLLASRHMFPIVDVKWRPLDDLMLVKCEDESVYVWQMDTANLDRIVTGLHGEDVIDACKEQIGLMNIEDEAGASQAVQMLRALKNKNVAAIKKIAHVDDKSAISKDSTPTILPSPMDIIQLKKCSDQAHLVLFNVDALIMGLLSVDYEMQPHSAETTPDRAQSLANLISKKTETVANGHPPNNPAMHKAVSNWAANNPGSSEGSHAGTPLANRWHSESNIYMDTARLLISLIHAWNLDENLDVICSKELKLHKPKVPLSYGLISRRGHISLYLPKSPGKDPNSDEMTYYNFSKNVHWQLSNALSTVHLISSISLANILMSLKNRALHTAHRRSTLKRASSTKSNESSQESKSQQVKQGWSNVAALHCVLLPDLVKPSTSYMAPKIELLARRWQDSCVEIRDASQALLIRELSRLGSTGRRLLIDTWAPFLPTLLDPTLSIFGHRTYTGASNIPSAINSSFMVSNNPSTPPNSQDGSASGPPRPPPPRPAPPLPPRPHGATTHPPLPEIAQVVVEKQQEKEVQNALNNIEGEHIGGVHQVRRNQATAIILLGVMGAEFSNEMHVMADLARATAHSLLELLIAPETPLLPLNSPLRRAAIDLIARPQALITALSMEVARYNSAAQHQTIQHAVVSPLLKSRVEVLRLIEQLSEKQYNDVADLIIPVGDILVHCLDTSLLKQRTLAEIFPPISKFYMVAYCPTTRRIAFGGKNGTIVIHELKASKAQNISAHKAPITALAFSQDGKYLASYSANDAKMSFWQSQQTFLGMGQSQIRCVKTLDAPPEFPVLSPGGSYQSFRARLVWINAKSLTLMLPNGKENRFAI</sequence>
<keyword evidence="1" id="KW-0853">WD repeat</keyword>
<dbReference type="GO" id="GO:0005737">
    <property type="term" value="C:cytoplasm"/>
    <property type="evidence" value="ECO:0007669"/>
    <property type="project" value="TreeGrafter"/>
</dbReference>
<feature type="compositionally biased region" description="Low complexity" evidence="2">
    <location>
        <begin position="861"/>
        <end position="874"/>
    </location>
</feature>
<proteinExistence type="predicted"/>
<evidence type="ECO:0000256" key="2">
    <source>
        <dbReference type="SAM" id="MobiDB-lite"/>
    </source>
</evidence>
<dbReference type="PROSITE" id="PS50082">
    <property type="entry name" value="WD_REPEATS_2"/>
    <property type="match status" value="1"/>
</dbReference>
<feature type="region of interest" description="Disordered" evidence="2">
    <location>
        <begin position="850"/>
        <end position="874"/>
    </location>
</feature>
<feature type="region of interest" description="Disordered" evidence="2">
    <location>
        <begin position="981"/>
        <end position="1025"/>
    </location>
</feature>
<dbReference type="InterPro" id="IPR015943">
    <property type="entry name" value="WD40/YVTN_repeat-like_dom_sf"/>
</dbReference>
<name>A0A914C7Q3_9BILA</name>
<dbReference type="PANTHER" id="PTHR44099">
    <property type="entry name" value="RABCONNECTIN-3B, ISOFORM A"/>
    <property type="match status" value="1"/>
</dbReference>
<feature type="repeat" description="WD" evidence="1">
    <location>
        <begin position="525"/>
        <end position="566"/>
    </location>
</feature>
<dbReference type="SUPFAM" id="SSF50978">
    <property type="entry name" value="WD40 repeat-like"/>
    <property type="match status" value="1"/>
</dbReference>
<accession>A0A914C7Q3</accession>
<feature type="compositionally biased region" description="Pro residues" evidence="2">
    <location>
        <begin position="1001"/>
        <end position="1017"/>
    </location>
</feature>